<dbReference type="InterPro" id="IPR032549">
    <property type="entry name" value="DUF4939"/>
</dbReference>
<dbReference type="PROSITE" id="PS50013">
    <property type="entry name" value="CHROMO_2"/>
    <property type="match status" value="1"/>
</dbReference>
<evidence type="ECO:0000313" key="5">
    <source>
        <dbReference type="Proteomes" id="UP000324091"/>
    </source>
</evidence>
<dbReference type="GO" id="GO:0005634">
    <property type="term" value="C:nucleus"/>
    <property type="evidence" value="ECO:0007669"/>
    <property type="project" value="UniProtKB-SubCell"/>
</dbReference>
<feature type="domain" description="Chromo" evidence="3">
    <location>
        <begin position="286"/>
        <end position="344"/>
    </location>
</feature>
<protein>
    <recommendedName>
        <fullName evidence="3">Chromo domain-containing protein</fullName>
    </recommendedName>
</protein>
<dbReference type="InterPro" id="IPR000953">
    <property type="entry name" value="Chromo/chromo_shadow_dom"/>
</dbReference>
<dbReference type="AlphaFoldDB" id="A0A5C6MXP8"/>
<dbReference type="Gene3D" id="2.40.50.40">
    <property type="match status" value="1"/>
</dbReference>
<accession>A0A5C6MXP8</accession>
<dbReference type="Pfam" id="PF00385">
    <property type="entry name" value="Chromo"/>
    <property type="match status" value="1"/>
</dbReference>
<dbReference type="EMBL" id="RHFK02000019">
    <property type="protein sequence ID" value="TWW59148.1"/>
    <property type="molecule type" value="Genomic_DNA"/>
</dbReference>
<dbReference type="PANTHER" id="PTHR46148">
    <property type="entry name" value="CHROMO DOMAIN-CONTAINING PROTEIN"/>
    <property type="match status" value="1"/>
</dbReference>
<gene>
    <name evidence="4" type="ORF">D4764_06G0006780</name>
</gene>
<dbReference type="InterPro" id="IPR056924">
    <property type="entry name" value="SH3_Tf2-1"/>
</dbReference>
<sequence length="449" mass="49914">MMKETNRISGTAPEPQVGAPERYSGDPEGCNPFLTNCSILFALQPYTFTSEAAKVAFTINHLTGRACLWGTAEWERGTPACSSFQTFSTELRKVFGPVSLGPEATRGVMSVKQGSRAIADYAIDFRTRARLNDWTSASTAARLDTLSLPPLFPALEKQASCPSVKAFIHRCHQARAALLRAADRYLTAANRRRSQAPKYQVGQKVWLSTRDLPLRVESKKLAPKFIGPFVIVKVINPAAVRLKLPQTMQIHPTFHVSRVKPVRESPLMPASETPPPPRIIDGGPAFTVRRLLRSRHRGRGLQYLVDWKGYGPEERSWVPARHILDAQLIREFHRCHPDQPSKIPNAGGGANLETLSSEASSDEEAETEASEEFYSPSLQPIDFVRALSLKNGLFPVFPCLPEFLFTRVLIKVITTVQFSRVLLLSPNRTRHKNGGCHELEKPSGVEENS</sequence>
<comment type="caution">
    <text evidence="4">The sequence shown here is derived from an EMBL/GenBank/DDBJ whole genome shotgun (WGS) entry which is preliminary data.</text>
</comment>
<organism evidence="4 5">
    <name type="scientific">Takifugu flavidus</name>
    <name type="common">sansaifugu</name>
    <dbReference type="NCBI Taxonomy" id="433684"/>
    <lineage>
        <taxon>Eukaryota</taxon>
        <taxon>Metazoa</taxon>
        <taxon>Chordata</taxon>
        <taxon>Craniata</taxon>
        <taxon>Vertebrata</taxon>
        <taxon>Euteleostomi</taxon>
        <taxon>Actinopterygii</taxon>
        <taxon>Neopterygii</taxon>
        <taxon>Teleostei</taxon>
        <taxon>Neoteleostei</taxon>
        <taxon>Acanthomorphata</taxon>
        <taxon>Eupercaria</taxon>
        <taxon>Tetraodontiformes</taxon>
        <taxon>Tetradontoidea</taxon>
        <taxon>Tetraodontidae</taxon>
        <taxon>Takifugu</taxon>
    </lineage>
</organism>
<evidence type="ECO:0000259" key="3">
    <source>
        <dbReference type="PROSITE" id="PS50013"/>
    </source>
</evidence>
<evidence type="ECO:0000256" key="1">
    <source>
        <dbReference type="ARBA" id="ARBA00004123"/>
    </source>
</evidence>
<dbReference type="Proteomes" id="UP000324091">
    <property type="component" value="Chromosome 6"/>
</dbReference>
<dbReference type="InterPro" id="IPR016197">
    <property type="entry name" value="Chromo-like_dom_sf"/>
</dbReference>
<dbReference type="SMART" id="SM00298">
    <property type="entry name" value="CHROMO"/>
    <property type="match status" value="1"/>
</dbReference>
<feature type="compositionally biased region" description="Acidic residues" evidence="2">
    <location>
        <begin position="360"/>
        <end position="371"/>
    </location>
</feature>
<dbReference type="Gene3D" id="2.30.30.850">
    <property type="match status" value="1"/>
</dbReference>
<feature type="region of interest" description="Disordered" evidence="2">
    <location>
        <begin position="337"/>
        <end position="371"/>
    </location>
</feature>
<evidence type="ECO:0000256" key="2">
    <source>
        <dbReference type="SAM" id="MobiDB-lite"/>
    </source>
</evidence>
<dbReference type="Pfam" id="PF24626">
    <property type="entry name" value="SH3_Tf2-1"/>
    <property type="match status" value="1"/>
</dbReference>
<dbReference type="InterPro" id="IPR023780">
    <property type="entry name" value="Chromo_domain"/>
</dbReference>
<dbReference type="Pfam" id="PF16297">
    <property type="entry name" value="DUF4939"/>
    <property type="match status" value="1"/>
</dbReference>
<keyword evidence="5" id="KW-1185">Reference proteome</keyword>
<proteinExistence type="predicted"/>
<reference evidence="4 5" key="1">
    <citation type="submission" date="2019-04" db="EMBL/GenBank/DDBJ databases">
        <title>Chromosome genome assembly for Takifugu flavidus.</title>
        <authorList>
            <person name="Xiao S."/>
        </authorList>
    </citation>
    <scope>NUCLEOTIDE SEQUENCE [LARGE SCALE GENOMIC DNA]</scope>
    <source>
        <strain evidence="4">HTHZ2018</strain>
        <tissue evidence="4">Muscle</tissue>
    </source>
</reference>
<dbReference type="PANTHER" id="PTHR46148:SF52">
    <property type="entry name" value="OS04G0603800 PROTEIN"/>
    <property type="match status" value="1"/>
</dbReference>
<comment type="subcellular location">
    <subcellularLocation>
        <location evidence="1">Nucleus</location>
    </subcellularLocation>
</comment>
<name>A0A5C6MXP8_9TELE</name>
<evidence type="ECO:0000313" key="4">
    <source>
        <dbReference type="EMBL" id="TWW59148.1"/>
    </source>
</evidence>
<feature type="region of interest" description="Disordered" evidence="2">
    <location>
        <begin position="1"/>
        <end position="25"/>
    </location>
</feature>
<dbReference type="SUPFAM" id="SSF54160">
    <property type="entry name" value="Chromo domain-like"/>
    <property type="match status" value="1"/>
</dbReference>